<dbReference type="CDD" id="cd00637">
    <property type="entry name" value="7tm_classA_rhodopsin-like"/>
    <property type="match status" value="1"/>
</dbReference>
<evidence type="ECO:0000259" key="10">
    <source>
        <dbReference type="PROSITE" id="PS50262"/>
    </source>
</evidence>
<evidence type="ECO:0000256" key="5">
    <source>
        <dbReference type="ARBA" id="ARBA00023040"/>
    </source>
</evidence>
<feature type="transmembrane region" description="Helical" evidence="9">
    <location>
        <begin position="43"/>
        <end position="63"/>
    </location>
</feature>
<dbReference type="GO" id="GO:0005886">
    <property type="term" value="C:plasma membrane"/>
    <property type="evidence" value="ECO:0000318"/>
    <property type="project" value="GO_Central"/>
</dbReference>
<feature type="transmembrane region" description="Helical" evidence="9">
    <location>
        <begin position="84"/>
        <end position="110"/>
    </location>
</feature>
<keyword evidence="2" id="KW-1003">Cell membrane</keyword>
<dbReference type="InterPro" id="IPR050569">
    <property type="entry name" value="TAAR"/>
</dbReference>
<evidence type="ECO:0000256" key="2">
    <source>
        <dbReference type="ARBA" id="ARBA00022475"/>
    </source>
</evidence>
<sequence length="361" mass="40396">MATNSVALETWNSSDLELYGTLWPLTELPNSTISDDVTSYVEYHITIIALALYTMAFLLIICCNTLNLYIMRKPLDCFSDNTRFFLCALAVVDLLSGLICCPTEMVLSIYGNWPHTHATCDIVAIVYTMVSCQALLCLCLVSVDRYLTIMKPLRYPTIMTPQRARIVLACVLLVGALASLVILVARDLPSPEENIRLCALLYLDSTDPVRPLIIIIVVSFVIPASILLFVNIRLMMITIQKTRELADMSPTAVRYTTDRLKGVRTILVLTSAFFLTWLPLTCTMVAAVIFNARIPPAWGTLVSFPALCNSWINAFIYLFMCTSYRRAIVKEVRKCFKQRHEKWVTNGSLAASAALHSEAVL</sequence>
<dbReference type="InterPro" id="IPR017452">
    <property type="entry name" value="GPCR_Rhodpsn_7TM"/>
</dbReference>
<dbReference type="GO" id="GO:0004930">
    <property type="term" value="F:G protein-coupled receptor activity"/>
    <property type="evidence" value="ECO:0000318"/>
    <property type="project" value="GO_Central"/>
</dbReference>
<evidence type="ECO:0000256" key="8">
    <source>
        <dbReference type="ARBA" id="ARBA00023224"/>
    </source>
</evidence>
<feature type="transmembrane region" description="Helical" evidence="9">
    <location>
        <begin position="266"/>
        <end position="290"/>
    </location>
</feature>
<dbReference type="Gene3D" id="1.20.1070.10">
    <property type="entry name" value="Rhodopsin 7-helix transmembrane proteins"/>
    <property type="match status" value="1"/>
</dbReference>
<keyword evidence="7" id="KW-0675">Receptor</keyword>
<dbReference type="SMART" id="SM01381">
    <property type="entry name" value="7TM_GPCR_Srsx"/>
    <property type="match status" value="1"/>
</dbReference>
<dbReference type="InterPro" id="IPR000276">
    <property type="entry name" value="GPCR_Rhodpsn"/>
</dbReference>
<dbReference type="Pfam" id="PF00001">
    <property type="entry name" value="7tm_1"/>
    <property type="match status" value="1"/>
</dbReference>
<dbReference type="RefSeq" id="XP_011678119.1">
    <property type="nucleotide sequence ID" value="XM_011679817.2"/>
</dbReference>
<feature type="transmembrane region" description="Helical" evidence="9">
    <location>
        <begin position="296"/>
        <end position="320"/>
    </location>
</feature>
<evidence type="ECO:0000256" key="4">
    <source>
        <dbReference type="ARBA" id="ARBA00022989"/>
    </source>
</evidence>
<feature type="domain" description="G-protein coupled receptors family 1 profile" evidence="10">
    <location>
        <begin position="63"/>
        <end position="317"/>
    </location>
</feature>
<evidence type="ECO:0000256" key="9">
    <source>
        <dbReference type="SAM" id="Phobius"/>
    </source>
</evidence>
<keyword evidence="4 9" id="KW-1133">Transmembrane helix</keyword>
<name>A0A7M7NBD2_STRPU</name>
<dbReference type="GO" id="GO:0007186">
    <property type="term" value="P:G protein-coupled receptor signaling pathway"/>
    <property type="evidence" value="ECO:0000318"/>
    <property type="project" value="GO_Central"/>
</dbReference>
<dbReference type="PANTHER" id="PTHR24249:SF411">
    <property type="entry name" value="G-PROTEIN COUPLED RECEPTORS FAMILY 1 PROFILE DOMAIN-CONTAINING PROTEIN"/>
    <property type="match status" value="1"/>
</dbReference>
<evidence type="ECO:0000313" key="11">
    <source>
        <dbReference type="EnsemblMetazoa" id="XP_030833848"/>
    </source>
</evidence>
<evidence type="ECO:0000256" key="6">
    <source>
        <dbReference type="ARBA" id="ARBA00023136"/>
    </source>
</evidence>
<dbReference type="EnsemblMetazoa" id="XM_011679817">
    <property type="protein sequence ID" value="XP_011678119"/>
    <property type="gene ID" value="LOC105444929"/>
</dbReference>
<dbReference type="KEGG" id="spu:105444929"/>
<feature type="transmembrane region" description="Helical" evidence="9">
    <location>
        <begin position="122"/>
        <end position="143"/>
    </location>
</feature>
<dbReference type="PANTHER" id="PTHR24249">
    <property type="entry name" value="HISTAMINE RECEPTOR-RELATED G-PROTEIN COUPLED RECEPTOR"/>
    <property type="match status" value="1"/>
</dbReference>
<dbReference type="Proteomes" id="UP000007110">
    <property type="component" value="Unassembled WGS sequence"/>
</dbReference>
<dbReference type="PRINTS" id="PR00237">
    <property type="entry name" value="GPCRRHODOPSN"/>
</dbReference>
<evidence type="ECO:0000256" key="7">
    <source>
        <dbReference type="ARBA" id="ARBA00023170"/>
    </source>
</evidence>
<proteinExistence type="predicted"/>
<dbReference type="InParanoid" id="A0A7M7NBD2"/>
<organism evidence="11 12">
    <name type="scientific">Strongylocentrotus purpuratus</name>
    <name type="common">Purple sea urchin</name>
    <dbReference type="NCBI Taxonomy" id="7668"/>
    <lineage>
        <taxon>Eukaryota</taxon>
        <taxon>Metazoa</taxon>
        <taxon>Echinodermata</taxon>
        <taxon>Eleutherozoa</taxon>
        <taxon>Echinozoa</taxon>
        <taxon>Echinoidea</taxon>
        <taxon>Euechinoidea</taxon>
        <taxon>Echinacea</taxon>
        <taxon>Camarodonta</taxon>
        <taxon>Echinidea</taxon>
        <taxon>Strongylocentrotidae</taxon>
        <taxon>Strongylocentrotus</taxon>
    </lineage>
</organism>
<dbReference type="PROSITE" id="PS50262">
    <property type="entry name" value="G_PROTEIN_RECEP_F1_2"/>
    <property type="match status" value="1"/>
</dbReference>
<keyword evidence="3 9" id="KW-0812">Transmembrane</keyword>
<keyword evidence="6 9" id="KW-0472">Membrane</keyword>
<comment type="subcellular location">
    <subcellularLocation>
        <location evidence="1">Cell membrane</location>
        <topology evidence="1">Multi-pass membrane protein</topology>
    </subcellularLocation>
</comment>
<keyword evidence="5" id="KW-0297">G-protein coupled receptor</keyword>
<evidence type="ECO:0000256" key="3">
    <source>
        <dbReference type="ARBA" id="ARBA00022692"/>
    </source>
</evidence>
<keyword evidence="8" id="KW-0807">Transducer</keyword>
<dbReference type="EnsemblMetazoa" id="XM_030977988">
    <property type="protein sequence ID" value="XP_030833848"/>
    <property type="gene ID" value="LOC105444929"/>
</dbReference>
<keyword evidence="12" id="KW-1185">Reference proteome</keyword>
<dbReference type="GeneID" id="105444929"/>
<protein>
    <recommendedName>
        <fullName evidence="10">G-protein coupled receptors family 1 profile domain-containing protein</fullName>
    </recommendedName>
</protein>
<dbReference type="AlphaFoldDB" id="A0A7M7NBD2"/>
<reference evidence="12" key="1">
    <citation type="submission" date="2015-02" db="EMBL/GenBank/DDBJ databases">
        <title>Genome sequencing for Strongylocentrotus purpuratus.</title>
        <authorList>
            <person name="Murali S."/>
            <person name="Liu Y."/>
            <person name="Vee V."/>
            <person name="English A."/>
            <person name="Wang M."/>
            <person name="Skinner E."/>
            <person name="Han Y."/>
            <person name="Muzny D.M."/>
            <person name="Worley K.C."/>
            <person name="Gibbs R.A."/>
        </authorList>
    </citation>
    <scope>NUCLEOTIDE SEQUENCE</scope>
</reference>
<feature type="transmembrane region" description="Helical" evidence="9">
    <location>
        <begin position="164"/>
        <end position="185"/>
    </location>
</feature>
<dbReference type="FunCoup" id="A0A7M7NBD2">
    <property type="interactions" value="9"/>
</dbReference>
<evidence type="ECO:0000256" key="1">
    <source>
        <dbReference type="ARBA" id="ARBA00004651"/>
    </source>
</evidence>
<feature type="transmembrane region" description="Helical" evidence="9">
    <location>
        <begin position="212"/>
        <end position="234"/>
    </location>
</feature>
<dbReference type="SUPFAM" id="SSF81321">
    <property type="entry name" value="Family A G protein-coupled receptor-like"/>
    <property type="match status" value="1"/>
</dbReference>
<accession>A0A7M7NBD2</accession>
<reference evidence="11" key="2">
    <citation type="submission" date="2021-01" db="UniProtKB">
        <authorList>
            <consortium name="EnsemblMetazoa"/>
        </authorList>
    </citation>
    <scope>IDENTIFICATION</scope>
</reference>
<evidence type="ECO:0000313" key="12">
    <source>
        <dbReference type="Proteomes" id="UP000007110"/>
    </source>
</evidence>
<dbReference type="RefSeq" id="XP_030833848.1">
    <property type="nucleotide sequence ID" value="XM_030977988.1"/>
</dbReference>
<dbReference type="OrthoDB" id="9615015at2759"/>
<dbReference type="OMA" id="TWPPLQN"/>